<gene>
    <name evidence="2" type="ORF">VE01_01286</name>
</gene>
<keyword evidence="3" id="KW-1185">Reference proteome</keyword>
<feature type="compositionally biased region" description="Polar residues" evidence="1">
    <location>
        <begin position="95"/>
        <end position="104"/>
    </location>
</feature>
<proteinExistence type="predicted"/>
<dbReference type="AlphaFoldDB" id="A0A1B8GXN3"/>
<reference evidence="3" key="2">
    <citation type="journal article" date="2018" name="Nat. Commun.">
        <title>Extreme sensitivity to ultraviolet light in the fungal pathogen causing white-nose syndrome of bats.</title>
        <authorList>
            <person name="Palmer J.M."/>
            <person name="Drees K.P."/>
            <person name="Foster J.T."/>
            <person name="Lindner D.L."/>
        </authorList>
    </citation>
    <scope>NUCLEOTIDE SEQUENCE [LARGE SCALE GENOMIC DNA]</scope>
    <source>
        <strain evidence="3">UAMH 10579</strain>
    </source>
</reference>
<dbReference type="Proteomes" id="UP000091956">
    <property type="component" value="Unassembled WGS sequence"/>
</dbReference>
<sequence length="199" mass="21169">MSRAAAAAANAAAHTAAAGASTSTRVLHIRAHPTPVTMAARQRVLAALESFGEVEHFRSLKHHPTTPTTSAFHAILPPTASRALLAASPITIPLTQPASESQSPGPHRENLTLTIRPSPHLPPLSIRSSPIYGPYTPTHPRRSAITADLLGRIPQGVAQKGLCDWESDAPRERRAWGVGLGSGGVPWRIRRREKEGGGR</sequence>
<evidence type="ECO:0000313" key="3">
    <source>
        <dbReference type="Proteomes" id="UP000091956"/>
    </source>
</evidence>
<reference evidence="2 3" key="1">
    <citation type="submission" date="2016-03" db="EMBL/GenBank/DDBJ databases">
        <title>Comparative genomics of Pseudogymnoascus destructans, the fungus causing white-nose syndrome of bats.</title>
        <authorList>
            <person name="Palmer J.M."/>
            <person name="Drees K.P."/>
            <person name="Foster J.T."/>
            <person name="Lindner D.L."/>
        </authorList>
    </citation>
    <scope>NUCLEOTIDE SEQUENCE [LARGE SCALE GENOMIC DNA]</scope>
    <source>
        <strain evidence="2 3">UAMH 10579</strain>
    </source>
</reference>
<feature type="region of interest" description="Disordered" evidence="1">
    <location>
        <begin position="95"/>
        <end position="120"/>
    </location>
</feature>
<accession>A0A1B8GXN3</accession>
<evidence type="ECO:0000313" key="2">
    <source>
        <dbReference type="EMBL" id="OBU00613.1"/>
    </source>
</evidence>
<organism evidence="2 3">
    <name type="scientific">Pseudogymnoascus verrucosus</name>
    <dbReference type="NCBI Taxonomy" id="342668"/>
    <lineage>
        <taxon>Eukaryota</taxon>
        <taxon>Fungi</taxon>
        <taxon>Dikarya</taxon>
        <taxon>Ascomycota</taxon>
        <taxon>Pezizomycotina</taxon>
        <taxon>Leotiomycetes</taxon>
        <taxon>Thelebolales</taxon>
        <taxon>Thelebolaceae</taxon>
        <taxon>Pseudogymnoascus</taxon>
    </lineage>
</organism>
<dbReference type="GeneID" id="28834672"/>
<protein>
    <submittedName>
        <fullName evidence="2">Uncharacterized protein</fullName>
    </submittedName>
</protein>
<dbReference type="RefSeq" id="XP_018134345.1">
    <property type="nucleotide sequence ID" value="XM_018270811.2"/>
</dbReference>
<evidence type="ECO:0000256" key="1">
    <source>
        <dbReference type="SAM" id="MobiDB-lite"/>
    </source>
</evidence>
<name>A0A1B8GXN3_9PEZI</name>
<dbReference type="EMBL" id="KV460208">
    <property type="protein sequence ID" value="OBU00613.1"/>
    <property type="molecule type" value="Genomic_DNA"/>
</dbReference>
<dbReference type="OrthoDB" id="5367448at2759"/>